<evidence type="ECO:0000313" key="2">
    <source>
        <dbReference type="Proteomes" id="UP001180650"/>
    </source>
</evidence>
<dbReference type="Proteomes" id="UP001180650">
    <property type="component" value="Unassembled WGS sequence"/>
</dbReference>
<gene>
    <name evidence="1" type="ORF">RAM70_12205</name>
</gene>
<dbReference type="InterPro" id="IPR036869">
    <property type="entry name" value="J_dom_sf"/>
</dbReference>
<protein>
    <submittedName>
        <fullName evidence="1">J domain-containing protein</fullName>
    </submittedName>
</protein>
<sequence>MGVRLMYDNLDSNPYDILEISPAASTAEITKAFGLAMKRRSYSMDSIAKARKILMNPQDRIVADYLRPHLPLVQRLKTMSFSELSEPLPSLEILNTMDDINNYDQEQLKKVAGELASSILKDLNFLEE</sequence>
<name>A0ABU3HL18_9CHRO</name>
<dbReference type="EMBL" id="JAVSJA010000001">
    <property type="protein sequence ID" value="MDT3675241.1"/>
    <property type="molecule type" value="Genomic_DNA"/>
</dbReference>
<reference evidence="1" key="1">
    <citation type="submission" date="2023-08" db="EMBL/GenBank/DDBJ databases">
        <authorList>
            <person name="Park H.-K."/>
            <person name="Kim I.-S."/>
        </authorList>
    </citation>
    <scope>NUCLEOTIDE SEQUENCE</scope>
    <source>
        <strain evidence="1">NRERC-220</strain>
    </source>
</reference>
<accession>A0ABU3HL18</accession>
<keyword evidence="2" id="KW-1185">Reference proteome</keyword>
<evidence type="ECO:0000313" key="1">
    <source>
        <dbReference type="EMBL" id="MDT3675241.1"/>
    </source>
</evidence>
<proteinExistence type="predicted"/>
<comment type="caution">
    <text evidence="1">The sequence shown here is derived from an EMBL/GenBank/DDBJ whole genome shotgun (WGS) entry which is preliminary data.</text>
</comment>
<dbReference type="RefSeq" id="WP_238567709.1">
    <property type="nucleotide sequence ID" value="NZ_JAVSJA010000001.1"/>
</dbReference>
<dbReference type="SUPFAM" id="SSF46565">
    <property type="entry name" value="Chaperone J-domain"/>
    <property type="match status" value="1"/>
</dbReference>
<organism evidence="1 2">
    <name type="scientific">Microcystis wesenbergii NRERC-220</name>
    <dbReference type="NCBI Taxonomy" id="3068991"/>
    <lineage>
        <taxon>Bacteria</taxon>
        <taxon>Bacillati</taxon>
        <taxon>Cyanobacteriota</taxon>
        <taxon>Cyanophyceae</taxon>
        <taxon>Oscillatoriophycideae</taxon>
        <taxon>Chroococcales</taxon>
        <taxon>Microcystaceae</taxon>
        <taxon>Microcystis</taxon>
    </lineage>
</organism>